<comment type="caution">
    <text evidence="2">The sequence shown here is derived from an EMBL/GenBank/DDBJ whole genome shotgun (WGS) entry which is preliminary data.</text>
</comment>
<keyword evidence="3" id="KW-1185">Reference proteome</keyword>
<evidence type="ECO:0000313" key="2">
    <source>
        <dbReference type="EMBL" id="MDR6300243.1"/>
    </source>
</evidence>
<name>A0ABU1K3S4_9FLAO</name>
<reference evidence="2 3" key="1">
    <citation type="submission" date="2023-07" db="EMBL/GenBank/DDBJ databases">
        <title>Genomic Encyclopedia of Type Strains, Phase IV (KMG-IV): sequencing the most valuable type-strain genomes for metagenomic binning, comparative biology and taxonomic classification.</title>
        <authorList>
            <person name="Goeker M."/>
        </authorList>
    </citation>
    <scope>NUCLEOTIDE SEQUENCE [LARGE SCALE GENOMIC DNA]</scope>
    <source>
        <strain evidence="2 3">DSM 102814</strain>
    </source>
</reference>
<feature type="transmembrane region" description="Helical" evidence="1">
    <location>
        <begin position="6"/>
        <end position="21"/>
    </location>
</feature>
<gene>
    <name evidence="2" type="ORF">GGR31_000859</name>
</gene>
<accession>A0ABU1K3S4</accession>
<organism evidence="2 3">
    <name type="scientific">Mesonia maritima</name>
    <dbReference type="NCBI Taxonomy" id="1793873"/>
    <lineage>
        <taxon>Bacteria</taxon>
        <taxon>Pseudomonadati</taxon>
        <taxon>Bacteroidota</taxon>
        <taxon>Flavobacteriia</taxon>
        <taxon>Flavobacteriales</taxon>
        <taxon>Flavobacteriaceae</taxon>
        <taxon>Mesonia</taxon>
    </lineage>
</organism>
<protein>
    <submittedName>
        <fullName evidence="2">Uncharacterized protein</fullName>
    </submittedName>
</protein>
<dbReference type="EMBL" id="JAVDQA010000001">
    <property type="protein sequence ID" value="MDR6300243.1"/>
    <property type="molecule type" value="Genomic_DNA"/>
</dbReference>
<keyword evidence="1" id="KW-0812">Transmembrane</keyword>
<dbReference type="RefSeq" id="WP_309727145.1">
    <property type="nucleotide sequence ID" value="NZ_JAVDQA010000001.1"/>
</dbReference>
<sequence>MARAGAILIIIWIICLAFMVITKKDKQQIKETFFVGSFFTTIWIVIYLLVL</sequence>
<feature type="transmembrane region" description="Helical" evidence="1">
    <location>
        <begin position="33"/>
        <end position="50"/>
    </location>
</feature>
<keyword evidence="1" id="KW-0472">Membrane</keyword>
<dbReference type="Proteomes" id="UP001257659">
    <property type="component" value="Unassembled WGS sequence"/>
</dbReference>
<evidence type="ECO:0000313" key="3">
    <source>
        <dbReference type="Proteomes" id="UP001257659"/>
    </source>
</evidence>
<evidence type="ECO:0000256" key="1">
    <source>
        <dbReference type="SAM" id="Phobius"/>
    </source>
</evidence>
<proteinExistence type="predicted"/>
<keyword evidence="1" id="KW-1133">Transmembrane helix</keyword>